<keyword evidence="2" id="KW-0472">Membrane</keyword>
<feature type="transmembrane region" description="Helical" evidence="2">
    <location>
        <begin position="109"/>
        <end position="139"/>
    </location>
</feature>
<organism evidence="3 4">
    <name type="scientific">Genlisea aurea</name>
    <dbReference type="NCBI Taxonomy" id="192259"/>
    <lineage>
        <taxon>Eukaryota</taxon>
        <taxon>Viridiplantae</taxon>
        <taxon>Streptophyta</taxon>
        <taxon>Embryophyta</taxon>
        <taxon>Tracheophyta</taxon>
        <taxon>Spermatophyta</taxon>
        <taxon>Magnoliopsida</taxon>
        <taxon>eudicotyledons</taxon>
        <taxon>Gunneridae</taxon>
        <taxon>Pentapetalae</taxon>
        <taxon>asterids</taxon>
        <taxon>lamiids</taxon>
        <taxon>Lamiales</taxon>
        <taxon>Lentibulariaceae</taxon>
        <taxon>Genlisea</taxon>
    </lineage>
</organism>
<keyword evidence="2" id="KW-0812">Transmembrane</keyword>
<feature type="transmembrane region" description="Helical" evidence="2">
    <location>
        <begin position="196"/>
        <end position="219"/>
    </location>
</feature>
<dbReference type="AlphaFoldDB" id="S8DNN6"/>
<evidence type="ECO:0000256" key="2">
    <source>
        <dbReference type="SAM" id="Phobius"/>
    </source>
</evidence>
<comment type="caution">
    <text evidence="3">The sequence shown here is derived from an EMBL/GenBank/DDBJ whole genome shotgun (WGS) entry which is preliminary data.</text>
</comment>
<reference evidence="3 4" key="1">
    <citation type="journal article" date="2013" name="BMC Genomics">
        <title>The miniature genome of a carnivorous plant Genlisea aurea contains a low number of genes and short non-coding sequences.</title>
        <authorList>
            <person name="Leushkin E.V."/>
            <person name="Sutormin R.A."/>
            <person name="Nabieva E.R."/>
            <person name="Penin A.A."/>
            <person name="Kondrashov A.S."/>
            <person name="Logacheva M.D."/>
        </authorList>
    </citation>
    <scope>NUCLEOTIDE SEQUENCE [LARGE SCALE GENOMIC DNA]</scope>
</reference>
<evidence type="ECO:0000313" key="3">
    <source>
        <dbReference type="EMBL" id="EPS64633.1"/>
    </source>
</evidence>
<evidence type="ECO:0000313" key="4">
    <source>
        <dbReference type="Proteomes" id="UP000015453"/>
    </source>
</evidence>
<sequence length="286" mass="31557">MAITDDALRQAFMPKQEYGSLREEDKALRKLHMHLLFAALALVSVAVLVPAAISLKIVFPDDSLRRPFCRDLGIQPLALNFTSSQMSGGRESDLLPGAFVLTDQETVDYYWMVAFLPSAFLFAVSVVYLIVGITVAFTAPTPHACLKLVESNYCASRRGGVGCLSVVNFIFAAIFGILALCLGSTLLSLGSSCSLPLFWCYEISSWGLVILHGGVAFALRRKAAVILDHARRNIGIEMLESNDRTVVTPEMRRRIDEGFKSWMGPSFLSSDEEEEDEVDKYTEISN</sequence>
<proteinExistence type="predicted"/>
<feature type="region of interest" description="Disordered" evidence="1">
    <location>
        <begin position="265"/>
        <end position="286"/>
    </location>
</feature>
<dbReference type="EMBL" id="AUSU01004696">
    <property type="protein sequence ID" value="EPS64633.1"/>
    <property type="molecule type" value="Genomic_DNA"/>
</dbReference>
<feature type="transmembrane region" description="Helical" evidence="2">
    <location>
        <begin position="35"/>
        <end position="59"/>
    </location>
</feature>
<dbReference type="Proteomes" id="UP000015453">
    <property type="component" value="Unassembled WGS sequence"/>
</dbReference>
<dbReference type="PANTHER" id="PTHR36060">
    <property type="entry name" value="OS02G0272400 PROTEIN"/>
    <property type="match status" value="1"/>
</dbReference>
<gene>
    <name evidence="3" type="ORF">M569_10146</name>
</gene>
<feature type="transmembrane region" description="Helical" evidence="2">
    <location>
        <begin position="160"/>
        <end position="190"/>
    </location>
</feature>
<keyword evidence="2" id="KW-1133">Transmembrane helix</keyword>
<protein>
    <submittedName>
        <fullName evidence="3">Uncharacterized protein</fullName>
    </submittedName>
</protein>
<evidence type="ECO:0000256" key="1">
    <source>
        <dbReference type="SAM" id="MobiDB-lite"/>
    </source>
</evidence>
<keyword evidence="4" id="KW-1185">Reference proteome</keyword>
<feature type="non-terminal residue" evidence="3">
    <location>
        <position position="286"/>
    </location>
</feature>
<accession>S8DNN6</accession>
<dbReference type="PANTHER" id="PTHR36060:SF1">
    <property type="entry name" value="OS02G0272400 PROTEIN"/>
    <property type="match status" value="1"/>
</dbReference>
<dbReference type="OrthoDB" id="1870641at2759"/>
<name>S8DNN6_9LAMI</name>